<evidence type="ECO:0000313" key="2">
    <source>
        <dbReference type="EMBL" id="EYU44905.1"/>
    </source>
</evidence>
<dbReference type="InterPro" id="IPR055411">
    <property type="entry name" value="LRR_FXL15/At3g58940/PEG3-like"/>
</dbReference>
<dbReference type="PANTHER" id="PTHR31900">
    <property type="entry name" value="F-BOX/RNI SUPERFAMILY PROTEIN-RELATED"/>
    <property type="match status" value="1"/>
</dbReference>
<evidence type="ECO:0000259" key="1">
    <source>
        <dbReference type="Pfam" id="PF24758"/>
    </source>
</evidence>
<dbReference type="SUPFAM" id="SSF52047">
    <property type="entry name" value="RNI-like"/>
    <property type="match status" value="1"/>
</dbReference>
<gene>
    <name evidence="2" type="ORF">MIMGU_mgv1a018102mg</name>
</gene>
<feature type="domain" description="F-box/LRR-repeat protein 15/At3g58940/PEG3-like LRR" evidence="1">
    <location>
        <begin position="15"/>
        <end position="104"/>
    </location>
</feature>
<proteinExistence type="predicted"/>
<organism evidence="2 3">
    <name type="scientific">Erythranthe guttata</name>
    <name type="common">Yellow monkey flower</name>
    <name type="synonym">Mimulus guttatus</name>
    <dbReference type="NCBI Taxonomy" id="4155"/>
    <lineage>
        <taxon>Eukaryota</taxon>
        <taxon>Viridiplantae</taxon>
        <taxon>Streptophyta</taxon>
        <taxon>Embryophyta</taxon>
        <taxon>Tracheophyta</taxon>
        <taxon>Spermatophyta</taxon>
        <taxon>Magnoliopsida</taxon>
        <taxon>eudicotyledons</taxon>
        <taxon>Gunneridae</taxon>
        <taxon>Pentapetalae</taxon>
        <taxon>asterids</taxon>
        <taxon>lamiids</taxon>
        <taxon>Lamiales</taxon>
        <taxon>Phrymaceae</taxon>
        <taxon>Erythranthe</taxon>
    </lineage>
</organism>
<keyword evidence="3" id="KW-1185">Reference proteome</keyword>
<dbReference type="Pfam" id="PF24758">
    <property type="entry name" value="LRR_At5g56370"/>
    <property type="match status" value="1"/>
</dbReference>
<feature type="non-terminal residue" evidence="2">
    <location>
        <position position="197"/>
    </location>
</feature>
<name>A0A022S0Y2_ERYGU</name>
<protein>
    <recommendedName>
        <fullName evidence="1">F-box/LRR-repeat protein 15/At3g58940/PEG3-like LRR domain-containing protein</fullName>
    </recommendedName>
</protein>
<dbReference type="AlphaFoldDB" id="A0A022S0Y2"/>
<dbReference type="Proteomes" id="UP000030748">
    <property type="component" value="Unassembled WGS sequence"/>
</dbReference>
<dbReference type="EMBL" id="KI630206">
    <property type="protein sequence ID" value="EYU44905.1"/>
    <property type="molecule type" value="Genomic_DNA"/>
</dbReference>
<evidence type="ECO:0000313" key="3">
    <source>
        <dbReference type="Proteomes" id="UP000030748"/>
    </source>
</evidence>
<dbReference type="InterPro" id="IPR050232">
    <property type="entry name" value="FBL13/AtMIF1-like"/>
</dbReference>
<sequence length="197" mass="22460">MAIDRNVRSIDLYFVDNRMLPGRILICQTLVDLILENCGSVPNLGSVVYLPCLKKLHLMRVGFEADESLWNLISGCPVLEDLLIKLYVDFRSCKVSSPTVKKARGRSSDNVTILTKQEVTTPWRYFVYLQLFHESAHRIETGPLTFLIEAYICIYNCIGSPEYSHYSIFFRSVAELISGLHNVKCLKLDSSCITKCR</sequence>
<dbReference type="PANTHER" id="PTHR31900:SF34">
    <property type="entry name" value="EMB|CAB62440.1-RELATED"/>
    <property type="match status" value="1"/>
</dbReference>
<accession>A0A022S0Y2</accession>
<reference evidence="2 3" key="1">
    <citation type="journal article" date="2013" name="Proc. Natl. Acad. Sci. U.S.A.">
        <title>Fine-scale variation in meiotic recombination in Mimulus inferred from population shotgun sequencing.</title>
        <authorList>
            <person name="Hellsten U."/>
            <person name="Wright K.M."/>
            <person name="Jenkins J."/>
            <person name="Shu S."/>
            <person name="Yuan Y."/>
            <person name="Wessler S.R."/>
            <person name="Schmutz J."/>
            <person name="Willis J.H."/>
            <person name="Rokhsar D.S."/>
        </authorList>
    </citation>
    <scope>NUCLEOTIDE SEQUENCE [LARGE SCALE GENOMIC DNA]</scope>
    <source>
        <strain evidence="3">cv. DUN x IM62</strain>
    </source>
</reference>